<dbReference type="PIRSF" id="PIRSF000534">
    <property type="entry name" value="PPi_PFK_TP0108"/>
    <property type="match status" value="1"/>
</dbReference>
<evidence type="ECO:0000256" key="10">
    <source>
        <dbReference type="ARBA" id="ARBA00038478"/>
    </source>
</evidence>
<dbReference type="PRINTS" id="PR00476">
    <property type="entry name" value="PHFRCTKINASE"/>
</dbReference>
<dbReference type="GO" id="GO:0003872">
    <property type="term" value="F:6-phosphofructokinase activity"/>
    <property type="evidence" value="ECO:0007669"/>
    <property type="project" value="UniProtKB-EC"/>
</dbReference>
<evidence type="ECO:0000256" key="5">
    <source>
        <dbReference type="ARBA" id="ARBA00022741"/>
    </source>
</evidence>
<reference evidence="14 15" key="1">
    <citation type="submission" date="2020-02" db="EMBL/GenBank/DDBJ databases">
        <title>Comparative genomics of sulfur disproportionating microorganisms.</title>
        <authorList>
            <person name="Ward L.M."/>
            <person name="Bertran E."/>
            <person name="Johnston D.T."/>
        </authorList>
    </citation>
    <scope>NUCLEOTIDE SEQUENCE [LARGE SCALE GENOMIC DNA]</scope>
    <source>
        <strain evidence="14 15">DSM 3696</strain>
    </source>
</reference>
<dbReference type="GO" id="GO:0005737">
    <property type="term" value="C:cytoplasm"/>
    <property type="evidence" value="ECO:0007669"/>
    <property type="project" value="UniProtKB-ARBA"/>
</dbReference>
<comment type="cofactor">
    <cofactor evidence="1">
        <name>Mg(2+)</name>
        <dbReference type="ChEBI" id="CHEBI:18420"/>
    </cofactor>
</comment>
<organism evidence="14 15">
    <name type="scientific">Desulfolutivibrio sulfodismutans</name>
    <dbReference type="NCBI Taxonomy" id="63561"/>
    <lineage>
        <taxon>Bacteria</taxon>
        <taxon>Pseudomonadati</taxon>
        <taxon>Thermodesulfobacteriota</taxon>
        <taxon>Desulfovibrionia</taxon>
        <taxon>Desulfovibrionales</taxon>
        <taxon>Desulfovibrionaceae</taxon>
        <taxon>Desulfolutivibrio</taxon>
    </lineage>
</organism>
<evidence type="ECO:0000256" key="12">
    <source>
        <dbReference type="ARBA" id="ARBA00048072"/>
    </source>
</evidence>
<evidence type="ECO:0000256" key="4">
    <source>
        <dbReference type="ARBA" id="ARBA00022723"/>
    </source>
</evidence>
<comment type="function">
    <text evidence="2">Catalyzes the phosphorylation of D-fructose 6-phosphate, the first committing step of glycolysis. Uses inorganic phosphate (PPi) as phosphoryl donor instead of ATP like common ATP-dependent phosphofructokinases (ATP-PFKs), which renders the reaction reversible, and can thus function both in glycolysis and gluconeogenesis. Consistently, PPi-PFK can replace the enzymes of both the forward (ATP-PFK) and reverse (fructose-bisphosphatase (FBPase)) reactions.</text>
</comment>
<dbReference type="InterPro" id="IPR012004">
    <property type="entry name" value="PyroP-dep_PFK_TP0108"/>
</dbReference>
<protein>
    <submittedName>
        <fullName evidence="14">ATP-dependent 6-phosphofructokinase</fullName>
    </submittedName>
</protein>
<keyword evidence="15" id="KW-1185">Reference proteome</keyword>
<dbReference type="UniPathway" id="UPA00109">
    <property type="reaction ID" value="UER00182"/>
</dbReference>
<dbReference type="RefSeq" id="WP_163303540.1">
    <property type="nucleotide sequence ID" value="NZ_JAAGRQ010000104.1"/>
</dbReference>
<dbReference type="GO" id="GO:0006002">
    <property type="term" value="P:fructose 6-phosphate metabolic process"/>
    <property type="evidence" value="ECO:0007669"/>
    <property type="project" value="InterPro"/>
</dbReference>
<proteinExistence type="inferred from homology"/>
<dbReference type="PANTHER" id="PTHR45770">
    <property type="entry name" value="ATP-DEPENDENT 6-PHOSPHOFRUCTOKINASE 1"/>
    <property type="match status" value="1"/>
</dbReference>
<keyword evidence="5" id="KW-0547">Nucleotide-binding</keyword>
<dbReference type="InterPro" id="IPR050929">
    <property type="entry name" value="PFKA"/>
</dbReference>
<comment type="catalytic activity">
    <reaction evidence="12">
        <text>beta-D-fructose 6-phosphate + diphosphate = beta-D-fructose 1,6-bisphosphate + phosphate + H(+)</text>
        <dbReference type="Rhea" id="RHEA:13613"/>
        <dbReference type="ChEBI" id="CHEBI:15378"/>
        <dbReference type="ChEBI" id="CHEBI:32966"/>
        <dbReference type="ChEBI" id="CHEBI:33019"/>
        <dbReference type="ChEBI" id="CHEBI:43474"/>
        <dbReference type="ChEBI" id="CHEBI:57634"/>
        <dbReference type="EC" id="2.7.1.90"/>
    </reaction>
</comment>
<evidence type="ECO:0000313" key="14">
    <source>
        <dbReference type="EMBL" id="NDY58460.1"/>
    </source>
</evidence>
<comment type="similarity">
    <text evidence="10">Belongs to the phosphofructokinase type A (PFKA) family.</text>
</comment>
<dbReference type="Gene3D" id="3.40.50.450">
    <property type="match status" value="1"/>
</dbReference>
<evidence type="ECO:0000256" key="1">
    <source>
        <dbReference type="ARBA" id="ARBA00001946"/>
    </source>
</evidence>
<gene>
    <name evidence="14" type="ORF">G3N56_17135</name>
</gene>
<feature type="domain" description="Phosphofructokinase" evidence="13">
    <location>
        <begin position="68"/>
        <end position="374"/>
    </location>
</feature>
<keyword evidence="3" id="KW-0808">Transferase</keyword>
<evidence type="ECO:0000313" key="15">
    <source>
        <dbReference type="Proteomes" id="UP000469724"/>
    </source>
</evidence>
<dbReference type="GO" id="GO:0005524">
    <property type="term" value="F:ATP binding"/>
    <property type="evidence" value="ECO:0007669"/>
    <property type="project" value="UniProtKB-KW"/>
</dbReference>
<evidence type="ECO:0000256" key="9">
    <source>
        <dbReference type="ARBA" id="ARBA00023152"/>
    </source>
</evidence>
<dbReference type="EMBL" id="JAAGRQ010000104">
    <property type="protein sequence ID" value="NDY58460.1"/>
    <property type="molecule type" value="Genomic_DNA"/>
</dbReference>
<keyword evidence="9" id="KW-0324">Glycolysis</keyword>
<dbReference type="InterPro" id="IPR022953">
    <property type="entry name" value="ATP_PFK"/>
</dbReference>
<evidence type="ECO:0000256" key="6">
    <source>
        <dbReference type="ARBA" id="ARBA00022777"/>
    </source>
</evidence>
<comment type="catalytic activity">
    <reaction evidence="11">
        <text>beta-D-fructose 6-phosphate + ATP = beta-D-fructose 1,6-bisphosphate + ADP + H(+)</text>
        <dbReference type="Rhea" id="RHEA:16109"/>
        <dbReference type="ChEBI" id="CHEBI:15378"/>
        <dbReference type="ChEBI" id="CHEBI:30616"/>
        <dbReference type="ChEBI" id="CHEBI:32966"/>
        <dbReference type="ChEBI" id="CHEBI:57634"/>
        <dbReference type="ChEBI" id="CHEBI:456216"/>
        <dbReference type="EC" id="2.7.1.11"/>
    </reaction>
</comment>
<evidence type="ECO:0000256" key="8">
    <source>
        <dbReference type="ARBA" id="ARBA00022842"/>
    </source>
</evidence>
<accession>A0A7K3NQH1</accession>
<dbReference type="InterPro" id="IPR035966">
    <property type="entry name" value="PKF_sf"/>
</dbReference>
<dbReference type="Proteomes" id="UP000469724">
    <property type="component" value="Unassembled WGS sequence"/>
</dbReference>
<keyword evidence="8" id="KW-0460">Magnesium</keyword>
<comment type="caution">
    <text evidence="14">The sequence shown here is derived from an EMBL/GenBank/DDBJ whole genome shotgun (WGS) entry which is preliminary data.</text>
</comment>
<evidence type="ECO:0000256" key="3">
    <source>
        <dbReference type="ARBA" id="ARBA00022679"/>
    </source>
</evidence>
<evidence type="ECO:0000256" key="11">
    <source>
        <dbReference type="ARBA" id="ARBA00048070"/>
    </source>
</evidence>
<evidence type="ECO:0000256" key="2">
    <source>
        <dbReference type="ARBA" id="ARBA00003138"/>
    </source>
</evidence>
<keyword evidence="7" id="KW-0067">ATP-binding</keyword>
<sequence length="438" mass="46482">MGPEDVRIARLGESRVACPKACGRFVPDEPSVMAYITKRQIGEYGGEPVFFEEAGPRERIFFDPAKTKCAIVTVGGICPGINDVIRAIVMEAHHNYGVAATLGIRYGLRGFIPACRHDVMELTPDNVADIHEFGGTLLGSSRGPQPVDEIVDALERMNINFLVLLGGVGGMRAATSIVDEITARGLPIGVVGIPKTIDNDMRFVARTFGFVTAVEKATEAIACAHTEAVGAPYGIGLLKLMGRSSGFIAATAAMGLKHVNFVLIPEERFALHGPGGFLTALGDRLVKRGHAVVVAAEGAGQHLLPPTGEVDASGNPVLGDICGLLSREIKTYCQGLGLPITLKYIDPSYIIRSVPANVADAVYCGFLGQHAVHAGMAGKTGMLVSSMHDRYVHVPLALVSADRRRIDTDSEFWQAALDSTGQTRLAVAEEPASADSKE</sequence>
<dbReference type="AlphaFoldDB" id="A0A7K3NQH1"/>
<evidence type="ECO:0000259" key="13">
    <source>
        <dbReference type="Pfam" id="PF00365"/>
    </source>
</evidence>
<dbReference type="InterPro" id="IPR000023">
    <property type="entry name" value="Phosphofructokinase_dom"/>
</dbReference>
<evidence type="ECO:0000256" key="7">
    <source>
        <dbReference type="ARBA" id="ARBA00022840"/>
    </source>
</evidence>
<keyword evidence="6 14" id="KW-0418">Kinase</keyword>
<dbReference type="SUPFAM" id="SSF53784">
    <property type="entry name" value="Phosphofructokinase"/>
    <property type="match status" value="1"/>
</dbReference>
<dbReference type="Pfam" id="PF00365">
    <property type="entry name" value="PFK"/>
    <property type="match status" value="1"/>
</dbReference>
<dbReference type="GO" id="GO:0046872">
    <property type="term" value="F:metal ion binding"/>
    <property type="evidence" value="ECO:0007669"/>
    <property type="project" value="UniProtKB-KW"/>
</dbReference>
<keyword evidence="4" id="KW-0479">Metal-binding</keyword>
<dbReference type="NCBIfam" id="NF005301">
    <property type="entry name" value="PRK06830.1"/>
    <property type="match status" value="1"/>
</dbReference>
<dbReference type="GO" id="GO:0047334">
    <property type="term" value="F:diphosphate-fructose-6-phosphate 1-phosphotransferase activity"/>
    <property type="evidence" value="ECO:0007669"/>
    <property type="project" value="UniProtKB-EC"/>
</dbReference>
<name>A0A7K3NQH1_9BACT</name>